<proteinExistence type="predicted"/>
<organism evidence="1 2">
    <name type="scientific">Phytophthora cactorum</name>
    <dbReference type="NCBI Taxonomy" id="29920"/>
    <lineage>
        <taxon>Eukaryota</taxon>
        <taxon>Sar</taxon>
        <taxon>Stramenopiles</taxon>
        <taxon>Oomycota</taxon>
        <taxon>Peronosporomycetes</taxon>
        <taxon>Peronosporales</taxon>
        <taxon>Peronosporaceae</taxon>
        <taxon>Phytophthora</taxon>
    </lineage>
</organism>
<dbReference type="PANTHER" id="PTHR40855:SF1">
    <property type="entry name" value="CLAVAMINATE SYNTHASE-LIKE PROTEIN"/>
    <property type="match status" value="1"/>
</dbReference>
<evidence type="ECO:0000313" key="2">
    <source>
        <dbReference type="Proteomes" id="UP000736787"/>
    </source>
</evidence>
<accession>A0A8T1ABG8</accession>
<dbReference type="EMBL" id="RCMK01003524">
    <property type="protein sequence ID" value="KAG2874618.1"/>
    <property type="molecule type" value="Genomic_DNA"/>
</dbReference>
<dbReference type="Proteomes" id="UP000736787">
    <property type="component" value="Unassembled WGS sequence"/>
</dbReference>
<feature type="non-terminal residue" evidence="1">
    <location>
        <position position="389"/>
    </location>
</feature>
<protein>
    <submittedName>
        <fullName evidence="1">Uncharacterized protein</fullName>
    </submittedName>
</protein>
<reference evidence="1" key="1">
    <citation type="submission" date="2018-10" db="EMBL/GenBank/DDBJ databases">
        <title>Effector identification in a new, highly contiguous assembly of the strawberry crown rot pathogen Phytophthora cactorum.</title>
        <authorList>
            <person name="Armitage A.D."/>
            <person name="Nellist C.F."/>
            <person name="Bates H."/>
            <person name="Vickerstaff R.J."/>
            <person name="Harrison R.J."/>
        </authorList>
    </citation>
    <scope>NUCLEOTIDE SEQUENCE</scope>
    <source>
        <strain evidence="1">4040</strain>
    </source>
</reference>
<sequence length="389" mass="42363">MLMAGAVPTNLAEQVPAFEVPNFDYQTLSTGNTPNDVLNALKKDGIISFNNVPSYAQVRRSYLDSAAACAVSAQEANAEFLLSKTLTDGTNRYTISTPSGQDADATATTTDAACPGYKTIYGEFSSLLELVVLNVATTLDATSFTTTDGYGQTVSSRKLMTDAVRLDNFHAYETPSLNERRLRSAASGMNASTSSKDDFSLELHEDDGMFIVFATPAFYKVNSDGTNDTLESIPAGGEDDSESGLIIQRRDGQRVRPILKPDQVTLMVGTGYNRWVGTSEQLPAVMHGMRMPEVETTETQRLLRAWFGKMTLLPSYQRMLKQMDFDVHANTTKQYVQQGYRSDHQLLGCAPGRHLLASADAECSYKECTVKAGATAPSEGCSVVCNRNH</sequence>
<evidence type="ECO:0000313" key="1">
    <source>
        <dbReference type="EMBL" id="KAG2874618.1"/>
    </source>
</evidence>
<dbReference type="PANTHER" id="PTHR40855">
    <property type="entry name" value="DIOX_N DOMAIN-CONTAINING PROTEIN"/>
    <property type="match status" value="1"/>
</dbReference>
<gene>
    <name evidence="1" type="ORF">PC117_g27580</name>
</gene>
<dbReference type="VEuPathDB" id="FungiDB:PC110_g10998"/>
<comment type="caution">
    <text evidence="1">The sequence shown here is derived from an EMBL/GenBank/DDBJ whole genome shotgun (WGS) entry which is preliminary data.</text>
</comment>
<name>A0A8T1ABG8_9STRA</name>
<dbReference type="AlphaFoldDB" id="A0A8T1ABG8"/>